<organism evidence="8">
    <name type="scientific">Salmonella enterica</name>
    <name type="common">Salmonella choleraesuis</name>
    <dbReference type="NCBI Taxonomy" id="28901"/>
    <lineage>
        <taxon>Bacteria</taxon>
        <taxon>Pseudomonadati</taxon>
        <taxon>Pseudomonadota</taxon>
        <taxon>Gammaproteobacteria</taxon>
        <taxon>Enterobacterales</taxon>
        <taxon>Enterobacteriaceae</taxon>
        <taxon>Salmonella</taxon>
    </lineage>
</organism>
<dbReference type="PANTHER" id="PTHR43353">
    <property type="entry name" value="SUCCINATE-SEMIALDEHYDE DEHYDROGENASE, MITOCHONDRIAL"/>
    <property type="match status" value="1"/>
</dbReference>
<dbReference type="InterPro" id="IPR016163">
    <property type="entry name" value="Ald_DH_C"/>
</dbReference>
<dbReference type="PROSITE" id="PS00070">
    <property type="entry name" value="ALDEHYDE_DEHYDR_CYS"/>
    <property type="match status" value="1"/>
</dbReference>
<dbReference type="PANTHER" id="PTHR43353:SF5">
    <property type="entry name" value="SUCCINATE-SEMIALDEHYDE DEHYDROGENASE, MITOCHONDRIAL"/>
    <property type="match status" value="1"/>
</dbReference>
<dbReference type="InterPro" id="IPR016162">
    <property type="entry name" value="Ald_DH_N"/>
</dbReference>
<dbReference type="InterPro" id="IPR036188">
    <property type="entry name" value="FAD/NAD-bd_sf"/>
</dbReference>
<dbReference type="AlphaFoldDB" id="A0A5Y3BLK9"/>
<protein>
    <recommendedName>
        <fullName evidence="3">L-2-hydroxyglutarate dehydrogenase</fullName>
        <shortName evidence="3">L2HG dehydrogenase</shortName>
        <ecNumber evidence="3">1.1.5.13</ecNumber>
    </recommendedName>
    <alternativeName>
        <fullName evidence="3">L2HG:quinone oxidoreductase</fullName>
    </alternativeName>
</protein>
<keyword evidence="3" id="KW-0249">Electron transport</keyword>
<proteinExistence type="inferred from homology"/>
<dbReference type="NCBIfam" id="NF008415">
    <property type="entry name" value="PRK11241.1"/>
    <property type="match status" value="1"/>
</dbReference>
<dbReference type="Gene3D" id="3.30.9.10">
    <property type="entry name" value="D-Amino Acid Oxidase, subunit A, domain 2"/>
    <property type="match status" value="1"/>
</dbReference>
<evidence type="ECO:0000256" key="2">
    <source>
        <dbReference type="ARBA" id="ARBA00023002"/>
    </source>
</evidence>
<dbReference type="EMBL" id="AAIPYS010000005">
    <property type="protein sequence ID" value="ECG9282574.1"/>
    <property type="molecule type" value="Genomic_DNA"/>
</dbReference>
<feature type="domain" description="Aldehyde dehydrogenase" evidence="6">
    <location>
        <begin position="449"/>
        <end position="907"/>
    </location>
</feature>
<evidence type="ECO:0000256" key="5">
    <source>
        <dbReference type="RuleBase" id="RU003345"/>
    </source>
</evidence>
<name>A0A5Y3BLK9_SALER</name>
<dbReference type="Pfam" id="PF01266">
    <property type="entry name" value="DAO"/>
    <property type="match status" value="1"/>
</dbReference>
<comment type="similarity">
    <text evidence="1 5">Belongs to the aldehyde dehydrogenase family.</text>
</comment>
<dbReference type="Gene3D" id="3.40.309.10">
    <property type="entry name" value="Aldehyde Dehydrogenase, Chain A, domain 2"/>
    <property type="match status" value="1"/>
</dbReference>
<dbReference type="InterPro" id="IPR016160">
    <property type="entry name" value="Ald_DH_CS_CYS"/>
</dbReference>
<feature type="active site" evidence="4">
    <location>
        <position position="685"/>
    </location>
</feature>
<dbReference type="NCBIfam" id="TIGR01780">
    <property type="entry name" value="SSADH"/>
    <property type="match status" value="1"/>
</dbReference>
<dbReference type="FunFam" id="3.40.309.10:FF:000004">
    <property type="entry name" value="Succinate-semialdehyde dehydrogenase I"/>
    <property type="match status" value="1"/>
</dbReference>
<dbReference type="InterPro" id="IPR016161">
    <property type="entry name" value="Ald_DH/histidinol_DH"/>
</dbReference>
<dbReference type="Gene3D" id="3.40.605.10">
    <property type="entry name" value="Aldehyde Dehydrogenase, Chain A, domain 1"/>
    <property type="match status" value="1"/>
</dbReference>
<keyword evidence="3" id="KW-0274">FAD</keyword>
<dbReference type="GO" id="GO:0140696">
    <property type="term" value="F:(S)-2-hydroxyglutarate dehydrogenase (quinone) activity"/>
    <property type="evidence" value="ECO:0007669"/>
    <property type="project" value="UniProtKB-EC"/>
</dbReference>
<dbReference type="GO" id="GO:0009450">
    <property type="term" value="P:gamma-aminobutyric acid catabolic process"/>
    <property type="evidence" value="ECO:0007669"/>
    <property type="project" value="InterPro"/>
</dbReference>
<dbReference type="GO" id="GO:0050660">
    <property type="term" value="F:flavin adenine dinucleotide binding"/>
    <property type="evidence" value="ECO:0007669"/>
    <property type="project" value="UniProtKB-UniRule"/>
</dbReference>
<comment type="pathway">
    <text evidence="3">Amino-acid degradation.</text>
</comment>
<comment type="similarity">
    <text evidence="3">Belongs to the L2HGDH family.</text>
</comment>
<dbReference type="Pfam" id="PF00171">
    <property type="entry name" value="Aldedh"/>
    <property type="match status" value="1"/>
</dbReference>
<comment type="cofactor">
    <cofactor evidence="3">
        <name>FAD</name>
        <dbReference type="ChEBI" id="CHEBI:57692"/>
    </cofactor>
</comment>
<dbReference type="GO" id="GO:0019477">
    <property type="term" value="P:L-lysine catabolic process"/>
    <property type="evidence" value="ECO:0007669"/>
    <property type="project" value="UniProtKB-UniRule"/>
</dbReference>
<dbReference type="InterPro" id="IPR006076">
    <property type="entry name" value="FAD-dep_OxRdtase"/>
</dbReference>
<keyword evidence="3" id="KW-0813">Transport</keyword>
<comment type="catalytic activity">
    <reaction evidence="3">
        <text>(S)-2-hydroxyglutarate + a quinone = a quinol + 2-oxoglutarate</text>
        <dbReference type="Rhea" id="RHEA:58664"/>
        <dbReference type="ChEBI" id="CHEBI:16782"/>
        <dbReference type="ChEBI" id="CHEBI:16810"/>
        <dbReference type="ChEBI" id="CHEBI:24646"/>
        <dbReference type="ChEBI" id="CHEBI:132124"/>
        <dbReference type="EC" id="1.1.5.13"/>
    </reaction>
</comment>
<dbReference type="InterPro" id="IPR050740">
    <property type="entry name" value="Aldehyde_DH_Superfamily"/>
</dbReference>
<dbReference type="Gene3D" id="3.50.50.60">
    <property type="entry name" value="FAD/NAD(P)-binding domain"/>
    <property type="match status" value="1"/>
</dbReference>
<evidence type="ECO:0000256" key="4">
    <source>
        <dbReference type="PROSITE-ProRule" id="PRU10007"/>
    </source>
</evidence>
<dbReference type="SUPFAM" id="SSF51905">
    <property type="entry name" value="FAD/NAD(P)-binding domain"/>
    <property type="match status" value="1"/>
</dbReference>
<dbReference type="GO" id="GO:0005829">
    <property type="term" value="C:cytosol"/>
    <property type="evidence" value="ECO:0007669"/>
    <property type="project" value="TreeGrafter"/>
</dbReference>
<dbReference type="EC" id="1.1.5.13" evidence="3"/>
<dbReference type="InterPro" id="IPR030862">
    <property type="entry name" value="L2HG_DH_bact"/>
</dbReference>
<evidence type="ECO:0000313" key="8">
    <source>
        <dbReference type="EMBL" id="ECG9282574.1"/>
    </source>
</evidence>
<dbReference type="FunFam" id="3.40.605.10:FF:000005">
    <property type="entry name" value="Succinate-semialdehyde dehydrogenase I"/>
    <property type="match status" value="1"/>
</dbReference>
<dbReference type="InterPro" id="IPR029510">
    <property type="entry name" value="Ald_DH_CS_GLU"/>
</dbReference>
<keyword evidence="3" id="KW-1003">Cell membrane</keyword>
<feature type="domain" description="FAD dependent oxidoreductase" evidence="7">
    <location>
        <begin position="3"/>
        <end position="390"/>
    </location>
</feature>
<dbReference type="HAMAP" id="MF_00990">
    <property type="entry name" value="L_hydroxyglutarate_dehydrogenase"/>
    <property type="match status" value="1"/>
</dbReference>
<evidence type="ECO:0000256" key="1">
    <source>
        <dbReference type="ARBA" id="ARBA00009986"/>
    </source>
</evidence>
<sequence length="912" mass="98876">MYDFVIIGGGIIGVSTAMQLIDLYPDARIALLEKESAPACHQTGHNSGVIHAGVYYTPGSLKARFCLAGNQATKTFCDQNNIRYDTCGKMLVATSELEMARMRALWERTAANGLEREWLSAAELREREPNIIGLGGIFVPSSGIVSYRDVATAMANRFQAKGGEIIYHAEVSALTEHAAGVVIRTSQGREIETATLIGCAGLMADRLVKMLGVEPGFIICPFRGEYFRLAPRHNRIVNHLIYPIPDPAMPFLGVHLTRMIDGSVTVGPNAVLALKREGYRKRDVSFTDTLEIFRSAGIRRVLQNHLLSGLGEMKNSLCKSGYLRRVQKYCPSLTVNDLQPWPAGVRAQAVSPDGKLIDDFLFVTTPRSIHTCNAPSPAATSAIPIGAHIVSKVQALRESQSNPGRTLRAARSVDALHAAFTRYPFRQEAIMQLNDSTLFRQQAFIDGDWRDARGGDVIPVSNPANGKPLGNVPKMGAEETRDAIDAANRALPAWRALTAKERANILRRWFNLMMEHQDDLARLMTLEQGKPLAEAKGEISYAASFIEWFAEEGKRIYGDTIPGHQADKRLLVIKQPIGVTAAITPWNFPSAMITRKAGPALAAGCTMVLKPASQTPFSALALAELARRAGIPAGVFNVVTGSAGDIGGELTSNPLVRKLSFTGSTEIGRQLMEQCAKDIKKVSLELGGNAPFIVFDDADLDKAVEGALASKFRNAGQTCVCANRLYVQDGVYDRFAEKLNQAVNKLAVGDGLQADVAIGPLIDEKAVAKVQEHIADALEKGARVITGGEAHKLGGNFFQPTILADVPDNAKVAKEETFGPLAPLFRFSDEADVIRQANDTEFGLAAYFYARDLSRVFRVGEALEYGIVGINTGIISNEVAPFGGIKASGLGREGSKYGIEDYLEIKYMCIGL</sequence>
<keyword evidence="2 3" id="KW-0560">Oxidoreductase</keyword>
<comment type="caution">
    <text evidence="8">The sequence shown here is derived from an EMBL/GenBank/DDBJ whole genome shotgun (WGS) entry which is preliminary data.</text>
</comment>
<gene>
    <name evidence="8" type="primary">gabD</name>
    <name evidence="3" type="synonym">lhgD</name>
    <name evidence="8" type="ORF">FO127_03630</name>
</gene>
<dbReference type="PROSITE" id="PS00687">
    <property type="entry name" value="ALDEHYDE_DEHYDR_GLU"/>
    <property type="match status" value="1"/>
</dbReference>
<accession>A0A5Y3BLK9</accession>
<comment type="subcellular location">
    <subcellularLocation>
        <location evidence="3">Cell inner membrane</location>
    </subcellularLocation>
</comment>
<dbReference type="SUPFAM" id="SSF53720">
    <property type="entry name" value="ALDH-like"/>
    <property type="match status" value="1"/>
</dbReference>
<keyword evidence="3" id="KW-0472">Membrane</keyword>
<dbReference type="GO" id="GO:0004777">
    <property type="term" value="F:succinate-semialdehyde dehydrogenase (NAD+) activity"/>
    <property type="evidence" value="ECO:0007669"/>
    <property type="project" value="TreeGrafter"/>
</dbReference>
<keyword evidence="3" id="KW-0997">Cell inner membrane</keyword>
<evidence type="ECO:0000256" key="3">
    <source>
        <dbReference type="HAMAP-Rule" id="MF_00990"/>
    </source>
</evidence>
<dbReference type="NCBIfam" id="NF008726">
    <property type="entry name" value="PRK11728.1"/>
    <property type="match status" value="1"/>
</dbReference>
<dbReference type="InterPro" id="IPR015590">
    <property type="entry name" value="Aldehyde_DH_dom"/>
</dbReference>
<dbReference type="CDD" id="cd07103">
    <property type="entry name" value="ALDH_F5_SSADH_GabD"/>
    <property type="match status" value="1"/>
</dbReference>
<dbReference type="GO" id="GO:0005886">
    <property type="term" value="C:plasma membrane"/>
    <property type="evidence" value="ECO:0007669"/>
    <property type="project" value="UniProtKB-SubCell"/>
</dbReference>
<evidence type="ECO:0000259" key="7">
    <source>
        <dbReference type="Pfam" id="PF01266"/>
    </source>
</evidence>
<comment type="function">
    <text evidence="3">Catalyzes the dehydrogenation of L-2-hydroxyglutarate (L2HG) to alpha-ketoglutarate and couples to the respiratory chain by feeding electrons from the reaction into the membrane quinone pool. Functions in a L-lysine degradation pathway that proceeds via cadaverine, glutarate and L-2-hydroxyglutarate.</text>
</comment>
<reference evidence="8" key="1">
    <citation type="submission" date="2019-07" db="EMBL/GenBank/DDBJ databases">
        <authorList>
            <consortium name="PulseNet: The National Subtyping Network for Foodborne Disease Surveillance"/>
            <person name="Tarr C.L."/>
            <person name="Trees E."/>
            <person name="Katz L.S."/>
            <person name="Carleton-Romer H.A."/>
            <person name="Stroika S."/>
            <person name="Kucerova Z."/>
            <person name="Roache K.F."/>
            <person name="Sabol A.L."/>
            <person name="Besser J."/>
            <person name="Gerner-Smidt P."/>
        </authorList>
    </citation>
    <scope>NUCLEOTIDE SEQUENCE</scope>
    <source>
        <strain evidence="8">PNUSAS083829</strain>
    </source>
</reference>
<evidence type="ECO:0000259" key="6">
    <source>
        <dbReference type="Pfam" id="PF00171"/>
    </source>
</evidence>
<dbReference type="InterPro" id="IPR010102">
    <property type="entry name" value="Succ_semiAld_DH"/>
</dbReference>
<keyword evidence="3" id="KW-0285">Flavoprotein</keyword>